<name>A0A9P6VZP2_RHOMI</name>
<feature type="transmembrane region" description="Helical" evidence="6">
    <location>
        <begin position="44"/>
        <end position="61"/>
    </location>
</feature>
<keyword evidence="8" id="KW-1185">Reference proteome</keyword>
<feature type="transmembrane region" description="Helical" evidence="6">
    <location>
        <begin position="14"/>
        <end position="32"/>
    </location>
</feature>
<sequence>MPTLLSTAVSLPPATRALTGLLVACTLLFTLLRLSVSPKDLRNLVGAAGGDSSLLFPWLVLVPGNVGWAPWTLLVSSFVEVNLIEFLISALTLPLAARYLERVWGAAELVKFVVAVVVVSNVIAVAVNIIEATVLRDKALFLYGMSYHGLSALQVGFLVAFTQLIPEHQVQVFGGLFHMRVKSLPMLYVTFSNIVCVLGYQSPYILVQFGWLVSWFYLRFFKYNEGVDFRGDRSETFAFHNWFPPFVQKYVARAANFVFLLAVRFKVLPSWGTDVESGSLGGAGSSPLGVGGGAYTPVPGGQRAEAERRRQLALEALDRRMAAPPPNNTPATAASVSTPPTATASTVADAGTKDGTSPAAVGGGGGGGDKAI</sequence>
<feature type="transmembrane region" description="Helical" evidence="6">
    <location>
        <begin position="109"/>
        <end position="130"/>
    </location>
</feature>
<keyword evidence="3 6" id="KW-1133">Transmembrane helix</keyword>
<comment type="subcellular location">
    <subcellularLocation>
        <location evidence="1">Membrane</location>
        <topology evidence="1">Multi-pass membrane protein</topology>
    </subcellularLocation>
</comment>
<evidence type="ECO:0000256" key="6">
    <source>
        <dbReference type="SAM" id="Phobius"/>
    </source>
</evidence>
<reference evidence="7 8" key="1">
    <citation type="submission" date="2020-11" db="EMBL/GenBank/DDBJ databases">
        <title>Kefir isolates.</title>
        <authorList>
            <person name="Marcisauskas S."/>
            <person name="Kim Y."/>
            <person name="Blasche S."/>
        </authorList>
    </citation>
    <scope>NUCLEOTIDE SEQUENCE [LARGE SCALE GENOMIC DNA]</scope>
    <source>
        <strain evidence="7 8">KR</strain>
    </source>
</reference>
<evidence type="ECO:0000256" key="1">
    <source>
        <dbReference type="ARBA" id="ARBA00004141"/>
    </source>
</evidence>
<dbReference type="PANTHER" id="PTHR13377:SF3">
    <property type="entry name" value="TRANSMEMBRANE PROTEIN 115"/>
    <property type="match status" value="1"/>
</dbReference>
<evidence type="ECO:0008006" key="9">
    <source>
        <dbReference type="Google" id="ProtNLM"/>
    </source>
</evidence>
<feature type="region of interest" description="Disordered" evidence="5">
    <location>
        <begin position="320"/>
        <end position="372"/>
    </location>
</feature>
<feature type="compositionally biased region" description="Low complexity" evidence="5">
    <location>
        <begin position="329"/>
        <end position="348"/>
    </location>
</feature>
<dbReference type="AlphaFoldDB" id="A0A9P6VZP2"/>
<evidence type="ECO:0000256" key="3">
    <source>
        <dbReference type="ARBA" id="ARBA00022989"/>
    </source>
</evidence>
<feature type="compositionally biased region" description="Gly residues" evidence="5">
    <location>
        <begin position="361"/>
        <end position="372"/>
    </location>
</feature>
<evidence type="ECO:0000313" key="7">
    <source>
        <dbReference type="EMBL" id="KAG0658308.1"/>
    </source>
</evidence>
<dbReference type="SUPFAM" id="SSF144091">
    <property type="entry name" value="Rhomboid-like"/>
    <property type="match status" value="1"/>
</dbReference>
<keyword evidence="2 6" id="KW-0812">Transmembrane</keyword>
<evidence type="ECO:0000256" key="4">
    <source>
        <dbReference type="ARBA" id="ARBA00023136"/>
    </source>
</evidence>
<dbReference type="Gene3D" id="1.20.1540.10">
    <property type="entry name" value="Rhomboid-like"/>
    <property type="match status" value="1"/>
</dbReference>
<dbReference type="GO" id="GO:0006890">
    <property type="term" value="P:retrograde vesicle-mediated transport, Golgi to endoplasmic reticulum"/>
    <property type="evidence" value="ECO:0007669"/>
    <property type="project" value="InterPro"/>
</dbReference>
<dbReference type="SMART" id="SM01160">
    <property type="entry name" value="DUF1751"/>
    <property type="match status" value="1"/>
</dbReference>
<keyword evidence="4 6" id="KW-0472">Membrane</keyword>
<accession>A0A9P6VZP2</accession>
<feature type="transmembrane region" description="Helical" evidence="6">
    <location>
        <begin position="73"/>
        <end position="97"/>
    </location>
</feature>
<dbReference type="PANTHER" id="PTHR13377">
    <property type="entry name" value="PLACENTAL PROTEIN 6"/>
    <property type="match status" value="1"/>
</dbReference>
<evidence type="ECO:0000256" key="5">
    <source>
        <dbReference type="SAM" id="MobiDB-lite"/>
    </source>
</evidence>
<dbReference type="EMBL" id="PUHQ01000068">
    <property type="protein sequence ID" value="KAG0658308.1"/>
    <property type="molecule type" value="Genomic_DNA"/>
</dbReference>
<organism evidence="7 8">
    <name type="scientific">Rhodotorula mucilaginosa</name>
    <name type="common">Yeast</name>
    <name type="synonym">Rhodotorula rubra</name>
    <dbReference type="NCBI Taxonomy" id="5537"/>
    <lineage>
        <taxon>Eukaryota</taxon>
        <taxon>Fungi</taxon>
        <taxon>Dikarya</taxon>
        <taxon>Basidiomycota</taxon>
        <taxon>Pucciniomycotina</taxon>
        <taxon>Microbotryomycetes</taxon>
        <taxon>Sporidiobolales</taxon>
        <taxon>Sporidiobolaceae</taxon>
        <taxon>Rhodotorula</taxon>
    </lineage>
</organism>
<dbReference type="InterPro" id="IPR013861">
    <property type="entry name" value="TMEM115/Pdh1/Rbl19"/>
</dbReference>
<dbReference type="GO" id="GO:0005794">
    <property type="term" value="C:Golgi apparatus"/>
    <property type="evidence" value="ECO:0007669"/>
    <property type="project" value="TreeGrafter"/>
</dbReference>
<gene>
    <name evidence="7" type="ORF">C6P46_005859</name>
</gene>
<dbReference type="Proteomes" id="UP000777482">
    <property type="component" value="Unassembled WGS sequence"/>
</dbReference>
<dbReference type="Pfam" id="PF08551">
    <property type="entry name" value="DUF1751"/>
    <property type="match status" value="1"/>
</dbReference>
<dbReference type="OrthoDB" id="73612at2759"/>
<dbReference type="GO" id="GO:0016020">
    <property type="term" value="C:membrane"/>
    <property type="evidence" value="ECO:0007669"/>
    <property type="project" value="UniProtKB-SubCell"/>
</dbReference>
<evidence type="ECO:0000256" key="2">
    <source>
        <dbReference type="ARBA" id="ARBA00022692"/>
    </source>
</evidence>
<proteinExistence type="predicted"/>
<feature type="transmembrane region" description="Helical" evidence="6">
    <location>
        <begin position="142"/>
        <end position="165"/>
    </location>
</feature>
<evidence type="ECO:0000313" key="8">
    <source>
        <dbReference type="Proteomes" id="UP000777482"/>
    </source>
</evidence>
<dbReference type="InterPro" id="IPR035952">
    <property type="entry name" value="Rhomboid-like_sf"/>
</dbReference>
<feature type="transmembrane region" description="Helical" evidence="6">
    <location>
        <begin position="186"/>
        <end position="218"/>
    </location>
</feature>
<protein>
    <recommendedName>
        <fullName evidence="9">DUF1751-domain-containing protein</fullName>
    </recommendedName>
</protein>
<dbReference type="FunFam" id="1.20.1540.10:FF:000004">
    <property type="entry name" value="Transmembrane protein 115"/>
    <property type="match status" value="1"/>
</dbReference>
<comment type="caution">
    <text evidence="7">The sequence shown here is derived from an EMBL/GenBank/DDBJ whole genome shotgun (WGS) entry which is preliminary data.</text>
</comment>